<dbReference type="InterPro" id="IPR027417">
    <property type="entry name" value="P-loop_NTPase"/>
</dbReference>
<evidence type="ECO:0000313" key="3">
    <source>
        <dbReference type="Proteomes" id="UP000241071"/>
    </source>
</evidence>
<feature type="coiled-coil region" evidence="1">
    <location>
        <begin position="253"/>
        <end position="280"/>
    </location>
</feature>
<keyword evidence="1" id="KW-0175">Coiled coil</keyword>
<protein>
    <submittedName>
        <fullName evidence="2">Uncharacterized protein</fullName>
    </submittedName>
</protein>
<evidence type="ECO:0000313" key="2">
    <source>
        <dbReference type="EMBL" id="AGF85038.1"/>
    </source>
</evidence>
<dbReference type="EMBL" id="KC008572">
    <property type="protein sequence ID" value="AGF85038.1"/>
    <property type="molecule type" value="Genomic_DNA"/>
</dbReference>
<proteinExistence type="predicted"/>
<keyword evidence="3" id="KW-1185">Reference proteome</keyword>
<dbReference type="Proteomes" id="UP000241071">
    <property type="component" value="Segment"/>
</dbReference>
<reference evidence="2 3" key="1">
    <citation type="submission" date="2012-10" db="EMBL/GenBank/DDBJ databases">
        <title>Complete genome sequence of Moumouvirus goulette.</title>
        <authorList>
            <person name="Fournous G."/>
            <person name="Bougalmi M."/>
            <person name="Colson P."/>
        </authorList>
    </citation>
    <scope>NUCLEOTIDE SEQUENCE [LARGE SCALE GENOMIC DNA]</scope>
</reference>
<gene>
    <name evidence="2" type="ORF">glt_00229</name>
</gene>
<organism evidence="2 3">
    <name type="scientific">Moumouvirus goulette</name>
    <dbReference type="NCBI Taxonomy" id="1247379"/>
    <lineage>
        <taxon>Viruses</taxon>
        <taxon>Varidnaviria</taxon>
        <taxon>Bamfordvirae</taxon>
        <taxon>Nucleocytoviricota</taxon>
        <taxon>Megaviricetes</taxon>
        <taxon>Imitervirales</taxon>
        <taxon>Mimiviridae</taxon>
        <taxon>Megamimivirinae</taxon>
        <taxon>Moumouvirus</taxon>
        <taxon>Moumouvirus goulettemassiliense</taxon>
    </lineage>
</organism>
<name>M1PGC6_9VIRU</name>
<evidence type="ECO:0000256" key="1">
    <source>
        <dbReference type="SAM" id="Coils"/>
    </source>
</evidence>
<accession>M1PGC6</accession>
<dbReference type="Gene3D" id="3.40.50.300">
    <property type="entry name" value="P-loop containing nucleotide triphosphate hydrolases"/>
    <property type="match status" value="1"/>
</dbReference>
<dbReference type="SUPFAM" id="SSF52540">
    <property type="entry name" value="P-loop containing nucleoside triphosphate hydrolases"/>
    <property type="match status" value="1"/>
</dbReference>
<sequence>MQTQTKQHFLSSGGESKCYLINEFKGNLVNKLIGIIGPKGRGKTTFIKNFIDDILTDNKDTNFEIIIVSCKPKDTDYDYLGGKIYNTSQISDVCKYALNEQFRENKKIIIFEDFINAHNIDDTLFLNHNYYNSTIILSSQTIINFKPYMRDNLTYAFFTNTPVKSSIKSIYDRFYLCDIDYKFFEKIFTTCTENHKLLAIENGRTLINSSDNPNVFSYYEPILEITAKNNYTIPNIYELMPDLVDPKNKIQYKKKLIHQINEIKKNLIEQTEKMNELCLELDNLLGD</sequence>